<dbReference type="EMBL" id="ML220139">
    <property type="protein sequence ID" value="TGZ78635.1"/>
    <property type="molecule type" value="Genomic_DNA"/>
</dbReference>
<name>A0A4S2MNP8_9PEZI</name>
<dbReference type="Pfam" id="PF01965">
    <property type="entry name" value="DJ-1_PfpI"/>
    <property type="match status" value="1"/>
</dbReference>
<dbReference type="InterPro" id="IPR002818">
    <property type="entry name" value="DJ-1/PfpI"/>
</dbReference>
<dbReference type="PANTHER" id="PTHR43130">
    <property type="entry name" value="ARAC-FAMILY TRANSCRIPTIONAL REGULATOR"/>
    <property type="match status" value="1"/>
</dbReference>
<proteinExistence type="predicted"/>
<dbReference type="PANTHER" id="PTHR43130:SF15">
    <property type="entry name" value="THIJ_PFPI FAMILY PROTEIN (AFU_ORTHOLOGUE AFUA_5G14240)"/>
    <property type="match status" value="1"/>
</dbReference>
<dbReference type="GO" id="GO:0016740">
    <property type="term" value="F:transferase activity"/>
    <property type="evidence" value="ECO:0007669"/>
    <property type="project" value="UniProtKB-KW"/>
</dbReference>
<dbReference type="STRING" id="341454.A0A4S2MNP8"/>
<reference evidence="2 3" key="1">
    <citation type="submission" date="2019-04" db="EMBL/GenBank/DDBJ databases">
        <title>Comparative genomics and transcriptomics to analyze fruiting body development in filamentous ascomycetes.</title>
        <authorList>
            <consortium name="DOE Joint Genome Institute"/>
            <person name="Lutkenhaus R."/>
            <person name="Traeger S."/>
            <person name="Breuer J."/>
            <person name="Kuo A."/>
            <person name="Lipzen A."/>
            <person name="Pangilinan J."/>
            <person name="Dilworth D."/>
            <person name="Sandor L."/>
            <person name="Poggeler S."/>
            <person name="Barry K."/>
            <person name="Grigoriev I.V."/>
            <person name="Nowrousian M."/>
        </authorList>
    </citation>
    <scope>NUCLEOTIDE SEQUENCE [LARGE SCALE GENOMIC DNA]</scope>
    <source>
        <strain evidence="2 3">CBS 389.68</strain>
    </source>
</reference>
<dbReference type="InParanoid" id="A0A4S2MNP8"/>
<sequence length="232" mass="25498">MTTPPTSFGVLLFPGFQALDVFGPLDILNVLSYNHPITLSIIASALSPVSTLPPPEYVDYPSLFTQSHITSQSIVPTHTIATAPSSLEVLIVPGGYGTRAPLTEELELIRTRFPSLRYIFSVCTGSVLLARAGVLDGKKATSNKKAWDWVKTQGEGKVEWVQKARWVEDGMCWTTSGITAGIDGFLALVEKEWGRETADGIAAGMELERKRDWREDVWAGFWEGERRKAAEA</sequence>
<keyword evidence="3" id="KW-1185">Reference proteome</keyword>
<evidence type="ECO:0000313" key="2">
    <source>
        <dbReference type="EMBL" id="TGZ78635.1"/>
    </source>
</evidence>
<gene>
    <name evidence="2" type="ORF">EX30DRAFT_132176</name>
</gene>
<dbReference type="InterPro" id="IPR029062">
    <property type="entry name" value="Class_I_gatase-like"/>
</dbReference>
<evidence type="ECO:0000313" key="3">
    <source>
        <dbReference type="Proteomes" id="UP000298138"/>
    </source>
</evidence>
<keyword evidence="2" id="KW-0808">Transferase</keyword>
<feature type="domain" description="DJ-1/PfpI" evidence="1">
    <location>
        <begin position="10"/>
        <end position="190"/>
    </location>
</feature>
<dbReference type="Proteomes" id="UP000298138">
    <property type="component" value="Unassembled WGS sequence"/>
</dbReference>
<dbReference type="InterPro" id="IPR052158">
    <property type="entry name" value="INH-QAR"/>
</dbReference>
<evidence type="ECO:0000259" key="1">
    <source>
        <dbReference type="Pfam" id="PF01965"/>
    </source>
</evidence>
<dbReference type="SUPFAM" id="SSF52317">
    <property type="entry name" value="Class I glutamine amidotransferase-like"/>
    <property type="match status" value="1"/>
</dbReference>
<protein>
    <submittedName>
        <fullName evidence="2">Class I glutamine amidotransferase-like protein</fullName>
    </submittedName>
</protein>
<dbReference type="OrthoDB" id="543156at2759"/>
<organism evidence="2 3">
    <name type="scientific">Ascodesmis nigricans</name>
    <dbReference type="NCBI Taxonomy" id="341454"/>
    <lineage>
        <taxon>Eukaryota</taxon>
        <taxon>Fungi</taxon>
        <taxon>Dikarya</taxon>
        <taxon>Ascomycota</taxon>
        <taxon>Pezizomycotina</taxon>
        <taxon>Pezizomycetes</taxon>
        <taxon>Pezizales</taxon>
        <taxon>Ascodesmidaceae</taxon>
        <taxon>Ascodesmis</taxon>
    </lineage>
</organism>
<accession>A0A4S2MNP8</accession>
<dbReference type="AlphaFoldDB" id="A0A4S2MNP8"/>
<dbReference type="Gene3D" id="3.40.50.880">
    <property type="match status" value="1"/>
</dbReference>
<keyword evidence="2" id="KW-0315">Glutamine amidotransferase</keyword>
<dbReference type="CDD" id="cd03139">
    <property type="entry name" value="GATase1_PfpI_2"/>
    <property type="match status" value="1"/>
</dbReference>